<accession>A9NXS8</accession>
<dbReference type="EMBL" id="EF086154">
    <property type="protein sequence ID" value="ABK25439.1"/>
    <property type="molecule type" value="mRNA"/>
</dbReference>
<reference evidence="1" key="1">
    <citation type="journal article" date="2008" name="BMC Genomics">
        <title>A conifer genomics resource of 200,000 spruce (Picea spp.) ESTs and 6,464 high-quality, sequence-finished full-length cDNAs for Sitka spruce (Picea sitchensis).</title>
        <authorList>
            <person name="Ralph S.G."/>
            <person name="Chun H.J."/>
            <person name="Kolosova N."/>
            <person name="Cooper D."/>
            <person name="Oddy C."/>
            <person name="Ritland C.E."/>
            <person name="Kirkpatrick R."/>
            <person name="Moore R."/>
            <person name="Barber S."/>
            <person name="Holt R.A."/>
            <person name="Jones S.J."/>
            <person name="Marra M.A."/>
            <person name="Douglas C.J."/>
            <person name="Ritland K."/>
            <person name="Bohlmann J."/>
        </authorList>
    </citation>
    <scope>NUCLEOTIDE SEQUENCE</scope>
    <source>
        <tissue evidence="1">Bark</tissue>
    </source>
</reference>
<organism evidence="1">
    <name type="scientific">Picea sitchensis</name>
    <name type="common">Sitka spruce</name>
    <name type="synonym">Pinus sitchensis</name>
    <dbReference type="NCBI Taxonomy" id="3332"/>
    <lineage>
        <taxon>Eukaryota</taxon>
        <taxon>Viridiplantae</taxon>
        <taxon>Streptophyta</taxon>
        <taxon>Embryophyta</taxon>
        <taxon>Tracheophyta</taxon>
        <taxon>Spermatophyta</taxon>
        <taxon>Pinopsida</taxon>
        <taxon>Pinidae</taxon>
        <taxon>Conifers I</taxon>
        <taxon>Pinales</taxon>
        <taxon>Pinaceae</taxon>
        <taxon>Picea</taxon>
    </lineage>
</organism>
<evidence type="ECO:0000313" key="1">
    <source>
        <dbReference type="EMBL" id="ABK25439.1"/>
    </source>
</evidence>
<dbReference type="AlphaFoldDB" id="A9NXS8"/>
<name>A9NXS8_PICSI</name>
<protein>
    <submittedName>
        <fullName evidence="1">Uncharacterized protein</fullName>
    </submittedName>
</protein>
<sequence>MFSRTRASMGRRGNLNSTSTCIIINIKSKKREL</sequence>
<proteinExistence type="evidence at transcript level"/>